<evidence type="ECO:0000256" key="3">
    <source>
        <dbReference type="ARBA" id="ARBA00022553"/>
    </source>
</evidence>
<dbReference type="PANTHER" id="PTHR21603:SF17">
    <property type="entry name" value="PROLIFERATION MARKER PROTEIN KI-67"/>
    <property type="match status" value="1"/>
</dbReference>
<dbReference type="Ensembl" id="ENSGMOT00000038493.1">
    <property type="protein sequence ID" value="ENSGMOP00000048920.1"/>
    <property type="gene ID" value="ENSGMOG00000013405.2"/>
</dbReference>
<keyword evidence="4" id="KW-0832">Ubl conjugation</keyword>
<evidence type="ECO:0000256" key="2">
    <source>
        <dbReference type="ARBA" id="ARBA00022499"/>
    </source>
</evidence>
<protein>
    <recommendedName>
        <fullName evidence="8">PP1-binding domain-containing protein</fullName>
    </recommendedName>
</protein>
<gene>
    <name evidence="9" type="primary">mki67</name>
</gene>
<dbReference type="GO" id="GO:0005694">
    <property type="term" value="C:chromosome"/>
    <property type="evidence" value="ECO:0007669"/>
    <property type="project" value="TreeGrafter"/>
</dbReference>
<reference evidence="9" key="2">
    <citation type="submission" date="2025-09" db="UniProtKB">
        <authorList>
            <consortium name="Ensembl"/>
        </authorList>
    </citation>
    <scope>IDENTIFICATION</scope>
</reference>
<evidence type="ECO:0000256" key="6">
    <source>
        <dbReference type="ARBA" id="ARBA00023306"/>
    </source>
</evidence>
<evidence type="ECO:0000313" key="9">
    <source>
        <dbReference type="Ensembl" id="ENSGMOP00000048920.1"/>
    </source>
</evidence>
<dbReference type="GO" id="GO:0005634">
    <property type="term" value="C:nucleus"/>
    <property type="evidence" value="ECO:0007669"/>
    <property type="project" value="UniProtKB-SubCell"/>
</dbReference>
<evidence type="ECO:0000259" key="8">
    <source>
        <dbReference type="Pfam" id="PF15276"/>
    </source>
</evidence>
<name>A0A8C5FN67_GADMO</name>
<feature type="region of interest" description="Disordered" evidence="7">
    <location>
        <begin position="319"/>
        <end position="462"/>
    </location>
</feature>
<keyword evidence="6" id="KW-0131">Cell cycle</keyword>
<evidence type="ECO:0000256" key="1">
    <source>
        <dbReference type="ARBA" id="ARBA00004123"/>
    </source>
</evidence>
<sequence length="1615" mass="172419">MNSVGIVFELNDFCVCGVADGYTPWSASPPCTERSEAERARIDLHGLRRLKGLSRFESPPQQTPKKSSVSGKADAQVLHEQLRTPGVNRTSEISTGPRLKDGANNDNIQRSLDKTMEVESKDDKTDSPFNELYQMIKHSLVTPRKPSGQQSQTPATKSGTPRSQPGLITKVVVQPAAATPDVVSIPSRDEIKSQVVAPAKSPKKQTPKTSLPAQETPKKTGLSLPAETPSTLEASAAPEEETTQDAIAEATCATPTRASVKPSPRVSPRSVEKSIKAHSLKKELAAKTAASEILAAKKREMEASASPMTMRKRVSFGGHLSPELFDKRLPPSSPLQKGATPRRSLSVARPKQSLLRRASAMGLVKEFDEVKSPKTKSPKAKTPSPAKKSPKVKAASPKAPSSAKKSPKAKSGTPSNDQSPTVNGRFSVSRINTPSPNAELETATPKLPLKRKSIARKSIARKTPKTALKNAAEVLRRRSGVSRASLKVVNSWVDIVKFGQTKPVVALCKGRAPPQKVKKAVVALPMTPAKKCPHGHVTTGHADSPVTIVVGKAFNQRAVQAAGAAPKLVQNIALLKKNMKVDQDLTGIAEIFTTPVNARKRKSDLMAKTSTETPATALSTSAVEMSVMNTPEETGEMVVSPMGVGSTTKRGTFNREAVQRLLQSEEGSSFVAEAPALDDAVQASSQVVDTKEATPKQKPAQRAAGTPKQKAEPIEDLRGNLLKTPKQKPQQPDGLSAVKRIMKTPRQKSEPMEDLRGKLLKTPRVQKVTGEINLEGVEQLLQTPKRREVPVSAVPEVVVQETRATPEETIAPVVEVEENLAAPLETIAPVEEVVVEETPLATPVETTAPVEETMVEETPLATPVETIAPVEEVVVEETPLATPVETIAPVEEVVVEETPLSTPEELVVEETIAPVVEVVVEETIAPVVAEVIAVVLATPEETIAPVVEVVVVEALTTPEGNTAPIEELMVEETPVVADKPTENAEDGPEDAIEEVAQADMATELVSSDAPVAMETAPKEVVQDSALPAAAPLSKSLRGKKVKATKRVTNEDATVEELTTPARARPGRPAKKTPAPSQVEEQIPAKSRRGKLTGSQGVEAPIVTSLAEEAPEEAPLKPKRGRNAKPAPAADAVPEIATTEETGHQAPAADALKSDTTALPPPVKTPATRKGRTPKKVAEQPMAVPQPEEESVPAVKVAKPRRGRKAAQQEPQVGVIEEVSEGAADAQPEEPAPVTVKARRGRKAAPEPEVVAVEQVAAEQPTQAPVRAKRGRSIKAKPEEEAEVDIPVLPEADVKQLPEKSRRSKKTKQESVEEEVASEELQVVESSAPEKVKAPSKARGRKAKQQEEAEETPVELAVVAEVVEEPTAVPAEKPKRGRRPTKAEEPETVVPTTAEKPKRGGRRAKTVVIEEEVTELPEETVEPEPVQEEITESTSSSLAQQPEKVKATRGKRAAVTVPATAAVKRGRRGAVEPPQEEAVVVEEVAAVASRPAARGRAGKRGTVETADVPEEVPAEEEEEEKVQPKKGRVSKKTKSTPKDQESSSPLEDEVTVTPEIPTTALVVKATRGRKAAVAAAPEKAVPVVAAKRNVSKGQSKAEEEDLSVPVKRTRRGTKVL</sequence>
<feature type="region of interest" description="Disordered" evidence="7">
    <location>
        <begin position="50"/>
        <end position="278"/>
    </location>
</feature>
<feature type="region of interest" description="Disordered" evidence="7">
    <location>
        <begin position="683"/>
        <end position="714"/>
    </location>
</feature>
<feature type="compositionally biased region" description="Low complexity" evidence="7">
    <location>
        <begin position="1353"/>
        <end position="1370"/>
    </location>
</feature>
<feature type="compositionally biased region" description="Low complexity" evidence="7">
    <location>
        <begin position="1452"/>
        <end position="1462"/>
    </location>
</feature>
<dbReference type="Pfam" id="PF15276">
    <property type="entry name" value="PP1_bind"/>
    <property type="match status" value="1"/>
</dbReference>
<dbReference type="InterPro" id="IPR029334">
    <property type="entry name" value="PP1-bd"/>
</dbReference>
<keyword evidence="3" id="KW-0597">Phosphoprotein</keyword>
<keyword evidence="10" id="KW-1185">Reference proteome</keyword>
<feature type="compositionally biased region" description="Acidic residues" evidence="7">
    <location>
        <begin position="1506"/>
        <end position="1519"/>
    </location>
</feature>
<dbReference type="GO" id="GO:0051983">
    <property type="term" value="P:regulation of chromosome segregation"/>
    <property type="evidence" value="ECO:0007669"/>
    <property type="project" value="TreeGrafter"/>
</dbReference>
<dbReference type="OMA" id="RGRNAKH"/>
<evidence type="ECO:0000256" key="5">
    <source>
        <dbReference type="ARBA" id="ARBA00023242"/>
    </source>
</evidence>
<feature type="region of interest" description="Disordered" evidence="7">
    <location>
        <begin position="1587"/>
        <end position="1615"/>
    </location>
</feature>
<dbReference type="PANTHER" id="PTHR21603">
    <property type="entry name" value="ANTIGEN KI-67-LIKE PROTEIN"/>
    <property type="match status" value="1"/>
</dbReference>
<feature type="compositionally biased region" description="Basic residues" evidence="7">
    <location>
        <begin position="1606"/>
        <end position="1615"/>
    </location>
</feature>
<feature type="compositionally biased region" description="Basic residues" evidence="7">
    <location>
        <begin position="1333"/>
        <end position="1342"/>
    </location>
</feature>
<feature type="region of interest" description="Disordered" evidence="7">
    <location>
        <begin position="1040"/>
        <end position="1558"/>
    </location>
</feature>
<feature type="domain" description="PP1-binding" evidence="8">
    <location>
        <begin position="311"/>
        <end position="358"/>
    </location>
</feature>
<evidence type="ECO:0000256" key="7">
    <source>
        <dbReference type="SAM" id="MobiDB-lite"/>
    </source>
</evidence>
<feature type="compositionally biased region" description="Basic and acidic residues" evidence="7">
    <location>
        <begin position="111"/>
        <end position="126"/>
    </location>
</feature>
<feature type="compositionally biased region" description="Basic residues" evidence="7">
    <location>
        <begin position="448"/>
        <end position="462"/>
    </location>
</feature>
<accession>A0A8C5FN67</accession>
<dbReference type="GO" id="GO:0007088">
    <property type="term" value="P:regulation of mitotic nuclear division"/>
    <property type="evidence" value="ECO:0007669"/>
    <property type="project" value="TreeGrafter"/>
</dbReference>
<dbReference type="Proteomes" id="UP000694546">
    <property type="component" value="Chromosome 18"/>
</dbReference>
<feature type="compositionally biased region" description="Polar residues" evidence="7">
    <location>
        <begin position="147"/>
        <end position="163"/>
    </location>
</feature>
<feature type="compositionally biased region" description="Basic residues" evidence="7">
    <location>
        <begin position="1523"/>
        <end position="1534"/>
    </location>
</feature>
<feature type="compositionally biased region" description="Low complexity" evidence="7">
    <location>
        <begin position="1246"/>
        <end position="1265"/>
    </location>
</feature>
<proteinExistence type="predicted"/>
<keyword evidence="2" id="KW-1017">Isopeptide bond</keyword>
<reference evidence="9" key="1">
    <citation type="submission" date="2025-08" db="UniProtKB">
        <authorList>
            <consortium name="Ensembl"/>
        </authorList>
    </citation>
    <scope>IDENTIFICATION</scope>
</reference>
<feature type="compositionally biased region" description="Low complexity" evidence="7">
    <location>
        <begin position="259"/>
        <end position="269"/>
    </location>
</feature>
<comment type="subcellular location">
    <subcellularLocation>
        <location evidence="1">Nucleus</location>
    </subcellularLocation>
</comment>
<organism evidence="9 10">
    <name type="scientific">Gadus morhua</name>
    <name type="common">Atlantic cod</name>
    <dbReference type="NCBI Taxonomy" id="8049"/>
    <lineage>
        <taxon>Eukaryota</taxon>
        <taxon>Metazoa</taxon>
        <taxon>Chordata</taxon>
        <taxon>Craniata</taxon>
        <taxon>Vertebrata</taxon>
        <taxon>Euteleostomi</taxon>
        <taxon>Actinopterygii</taxon>
        <taxon>Neopterygii</taxon>
        <taxon>Teleostei</taxon>
        <taxon>Neoteleostei</taxon>
        <taxon>Acanthomorphata</taxon>
        <taxon>Zeiogadaria</taxon>
        <taxon>Gadariae</taxon>
        <taxon>Gadiformes</taxon>
        <taxon>Gadoidei</taxon>
        <taxon>Gadidae</taxon>
        <taxon>Gadus</taxon>
    </lineage>
</organism>
<evidence type="ECO:0000313" key="10">
    <source>
        <dbReference type="Proteomes" id="UP000694546"/>
    </source>
</evidence>
<feature type="compositionally biased region" description="Polar residues" evidence="7">
    <location>
        <begin position="412"/>
        <end position="436"/>
    </location>
</feature>
<feature type="compositionally biased region" description="Low complexity" evidence="7">
    <location>
        <begin position="380"/>
        <end position="404"/>
    </location>
</feature>
<dbReference type="GeneTree" id="ENSGT00940000154352"/>
<keyword evidence="5" id="KW-0539">Nucleus</keyword>
<feature type="compositionally biased region" description="Low complexity" evidence="7">
    <location>
        <begin position="1470"/>
        <end position="1494"/>
    </location>
</feature>
<feature type="compositionally biased region" description="Acidic residues" evidence="7">
    <location>
        <begin position="1408"/>
        <end position="1430"/>
    </location>
</feature>
<feature type="compositionally biased region" description="Basic and acidic residues" evidence="7">
    <location>
        <begin position="1291"/>
        <end position="1310"/>
    </location>
</feature>
<evidence type="ECO:0000256" key="4">
    <source>
        <dbReference type="ARBA" id="ARBA00022843"/>
    </source>
</evidence>
<feature type="compositionally biased region" description="Polar residues" evidence="7">
    <location>
        <begin position="59"/>
        <end position="70"/>
    </location>
</feature>